<name>A0A3M0A317_9BACT</name>
<dbReference type="GO" id="GO:0008173">
    <property type="term" value="F:RNA methyltransferase activity"/>
    <property type="evidence" value="ECO:0007669"/>
    <property type="project" value="InterPro"/>
</dbReference>
<dbReference type="EMBL" id="REFI01000005">
    <property type="protein sequence ID" value="RMA79037.1"/>
    <property type="molecule type" value="Genomic_DNA"/>
</dbReference>
<evidence type="ECO:0000256" key="1">
    <source>
        <dbReference type="ARBA" id="ARBA00007228"/>
    </source>
</evidence>
<sequence length="230" mass="25839">MKNIIYGKNSVLDAVSNNFPIEKLMIDRNLKDKTNIKFNNISYVSRFELDKLCEGNHQGFVAIIKDFQYHDLGSIFKDKPNFVLMLDHIQDPQNFGSIIRTCNAFNIKHIIIPKNRAVDVTPTVLKVSSGGFNNVKIIKVASLFDATNDLKKNNFWIYATALDKNAKKLHQVTFASPTCLIVGNEETGVSKTLINNSDEVVFIEQNGIVQSLNVSAATAILVYELTKEKK</sequence>
<dbReference type="InterPro" id="IPR029064">
    <property type="entry name" value="Ribosomal_eL30-like_sf"/>
</dbReference>
<dbReference type="Pfam" id="PF00588">
    <property type="entry name" value="SpoU_methylase"/>
    <property type="match status" value="1"/>
</dbReference>
<feature type="domain" description="RNA 2-O ribose methyltransferase substrate binding" evidence="4">
    <location>
        <begin position="4"/>
        <end position="70"/>
    </location>
</feature>
<evidence type="ECO:0000256" key="3">
    <source>
        <dbReference type="ARBA" id="ARBA00022679"/>
    </source>
</evidence>
<proteinExistence type="inferred from homology"/>
<dbReference type="GO" id="GO:0032259">
    <property type="term" value="P:methylation"/>
    <property type="evidence" value="ECO:0007669"/>
    <property type="project" value="UniProtKB-KW"/>
</dbReference>
<evidence type="ECO:0000259" key="4">
    <source>
        <dbReference type="SMART" id="SM00967"/>
    </source>
</evidence>
<dbReference type="GO" id="GO:0003723">
    <property type="term" value="F:RNA binding"/>
    <property type="evidence" value="ECO:0007669"/>
    <property type="project" value="InterPro"/>
</dbReference>
<dbReference type="RefSeq" id="WP_121940579.1">
    <property type="nucleotide sequence ID" value="NZ_CP137846.1"/>
</dbReference>
<dbReference type="NCBIfam" id="TIGR00186">
    <property type="entry name" value="rRNA_methyl_3"/>
    <property type="match status" value="1"/>
</dbReference>
<dbReference type="SUPFAM" id="SSF55315">
    <property type="entry name" value="L30e-like"/>
    <property type="match status" value="1"/>
</dbReference>
<dbReference type="PANTHER" id="PTHR46429:SF1">
    <property type="entry name" value="23S RRNA (GUANOSINE-2'-O-)-METHYLTRANSFERASE RLMB"/>
    <property type="match status" value="1"/>
</dbReference>
<dbReference type="AlphaFoldDB" id="A0A3M0A317"/>
<gene>
    <name evidence="5" type="ORF">JN00_0083</name>
</gene>
<keyword evidence="2 5" id="KW-0489">Methyltransferase</keyword>
<dbReference type="InterPro" id="IPR029026">
    <property type="entry name" value="tRNA_m1G_MTases_N"/>
</dbReference>
<organism evidence="5 6">
    <name type="scientific">Metamycoplasma subdolum</name>
    <dbReference type="NCBI Taxonomy" id="92407"/>
    <lineage>
        <taxon>Bacteria</taxon>
        <taxon>Bacillati</taxon>
        <taxon>Mycoplasmatota</taxon>
        <taxon>Mycoplasmoidales</taxon>
        <taxon>Metamycoplasmataceae</taxon>
        <taxon>Metamycoplasma</taxon>
    </lineage>
</organism>
<keyword evidence="3 5" id="KW-0808">Transferase</keyword>
<dbReference type="SMART" id="SM00967">
    <property type="entry name" value="SpoU_sub_bind"/>
    <property type="match status" value="1"/>
</dbReference>
<dbReference type="GO" id="GO:0005829">
    <property type="term" value="C:cytosol"/>
    <property type="evidence" value="ECO:0007669"/>
    <property type="project" value="TreeGrafter"/>
</dbReference>
<dbReference type="SUPFAM" id="SSF75217">
    <property type="entry name" value="alpha/beta knot"/>
    <property type="match status" value="1"/>
</dbReference>
<comment type="caution">
    <text evidence="5">The sequence shown here is derived from an EMBL/GenBank/DDBJ whole genome shotgun (WGS) entry which is preliminary data.</text>
</comment>
<dbReference type="InterPro" id="IPR001537">
    <property type="entry name" value="SpoU_MeTrfase"/>
</dbReference>
<dbReference type="InterPro" id="IPR029028">
    <property type="entry name" value="Alpha/beta_knot_MTases"/>
</dbReference>
<dbReference type="CDD" id="cd18103">
    <property type="entry name" value="SpoU-like_RlmB"/>
    <property type="match status" value="1"/>
</dbReference>
<comment type="similarity">
    <text evidence="1">Belongs to the class IV-like SAM-binding methyltransferase superfamily. RNA methyltransferase TrmH family.</text>
</comment>
<keyword evidence="6" id="KW-1185">Reference proteome</keyword>
<evidence type="ECO:0000313" key="6">
    <source>
        <dbReference type="Proteomes" id="UP000267246"/>
    </source>
</evidence>
<dbReference type="OrthoDB" id="9794400at2"/>
<dbReference type="PANTHER" id="PTHR46429">
    <property type="entry name" value="23S RRNA (GUANOSINE-2'-O-)-METHYLTRANSFERASE RLMB"/>
    <property type="match status" value="1"/>
</dbReference>
<dbReference type="Pfam" id="PF08032">
    <property type="entry name" value="SpoU_sub_bind"/>
    <property type="match status" value="1"/>
</dbReference>
<evidence type="ECO:0000313" key="5">
    <source>
        <dbReference type="EMBL" id="RMA79037.1"/>
    </source>
</evidence>
<dbReference type="InterPro" id="IPR004441">
    <property type="entry name" value="rRNA_MeTrfase_TrmH"/>
</dbReference>
<dbReference type="Gene3D" id="3.40.1280.10">
    <property type="match status" value="1"/>
</dbReference>
<dbReference type="Gene3D" id="3.30.1330.30">
    <property type="match status" value="1"/>
</dbReference>
<evidence type="ECO:0000256" key="2">
    <source>
        <dbReference type="ARBA" id="ARBA00022603"/>
    </source>
</evidence>
<dbReference type="GO" id="GO:0006396">
    <property type="term" value="P:RNA processing"/>
    <property type="evidence" value="ECO:0007669"/>
    <property type="project" value="InterPro"/>
</dbReference>
<dbReference type="InterPro" id="IPR013123">
    <property type="entry name" value="SpoU_subst-bd"/>
</dbReference>
<reference evidence="5 6" key="1">
    <citation type="submission" date="2018-10" db="EMBL/GenBank/DDBJ databases">
        <title>Genomic Encyclopedia of Archaeal and Bacterial Type Strains, Phase II (KMG-II): from individual species to whole genera.</title>
        <authorList>
            <person name="Goeker M."/>
        </authorList>
    </citation>
    <scope>NUCLEOTIDE SEQUENCE [LARGE SCALE GENOMIC DNA]</scope>
    <source>
        <strain evidence="5 6">ATCC 29870</strain>
    </source>
</reference>
<dbReference type="Proteomes" id="UP000267246">
    <property type="component" value="Unassembled WGS sequence"/>
</dbReference>
<protein>
    <submittedName>
        <fullName evidence="5">23S rRNA (Guanosine2251-2'-O)-methyltransferase</fullName>
    </submittedName>
</protein>
<accession>A0A3M0A317</accession>